<accession>A0A8C4ZFL3</accession>
<dbReference type="GO" id="GO:0000139">
    <property type="term" value="C:Golgi membrane"/>
    <property type="evidence" value="ECO:0007669"/>
    <property type="project" value="UniProtKB-SubCell"/>
</dbReference>
<keyword evidence="6" id="KW-0333">Golgi apparatus</keyword>
<feature type="compositionally biased region" description="Basic and acidic residues" evidence="14">
    <location>
        <begin position="49"/>
        <end position="60"/>
    </location>
</feature>
<evidence type="ECO:0000256" key="6">
    <source>
        <dbReference type="ARBA" id="ARBA00023034"/>
    </source>
</evidence>
<keyword evidence="17" id="KW-1185">Reference proteome</keyword>
<feature type="compositionally biased region" description="Pro residues" evidence="14">
    <location>
        <begin position="231"/>
        <end position="240"/>
    </location>
</feature>
<evidence type="ECO:0000256" key="4">
    <source>
        <dbReference type="ARBA" id="ARBA00022553"/>
    </source>
</evidence>
<dbReference type="InterPro" id="IPR000237">
    <property type="entry name" value="GRIP_dom"/>
</dbReference>
<evidence type="ECO:0000256" key="14">
    <source>
        <dbReference type="SAM" id="MobiDB-lite"/>
    </source>
</evidence>
<dbReference type="GO" id="GO:0001669">
    <property type="term" value="C:acrosomal vesicle"/>
    <property type="evidence" value="ECO:0007669"/>
    <property type="project" value="UniProtKB-SubCell"/>
</dbReference>
<dbReference type="Ensembl" id="ENSGMOT00000013285.2">
    <property type="protein sequence ID" value="ENSGMOP00000012942.2"/>
    <property type="gene ID" value="ENSGMOG00000012087.2"/>
</dbReference>
<reference evidence="16" key="2">
    <citation type="submission" date="2025-09" db="UniProtKB">
        <authorList>
            <consortium name="Ensembl"/>
        </authorList>
    </citation>
    <scope>IDENTIFICATION</scope>
</reference>
<evidence type="ECO:0000256" key="11">
    <source>
        <dbReference type="ARBA" id="ARBA00078935"/>
    </source>
</evidence>
<dbReference type="Gene3D" id="1.10.220.60">
    <property type="entry name" value="GRIP domain"/>
    <property type="match status" value="1"/>
</dbReference>
<dbReference type="GeneTree" id="ENSGT00940000153772"/>
<dbReference type="InterPro" id="IPR051952">
    <property type="entry name" value="Golgi-autophagy_related"/>
</dbReference>
<comment type="subunit">
    <text evidence="13">Interacts with RAB6A. Directly interacts with TBC1D23. Interacts with FAM91A1; this interaction may be mediated by TBC1D23. Interacts with ARL1; this interaction recruits Golgin-97/GOLGA1 onto the Golgi apparatus.</text>
</comment>
<keyword evidence="5" id="KW-0013">ADP-ribosylation</keyword>
<proteinExistence type="predicted"/>
<evidence type="ECO:0000313" key="16">
    <source>
        <dbReference type="Ensembl" id="ENSGMOP00000012942.2"/>
    </source>
</evidence>
<evidence type="ECO:0000256" key="9">
    <source>
        <dbReference type="ARBA" id="ARBA00023329"/>
    </source>
</evidence>
<dbReference type="FunFam" id="1.10.220.60:FF:000002">
    <property type="entry name" value="Golgin subfamily A member 1"/>
    <property type="match status" value="1"/>
</dbReference>
<evidence type="ECO:0000259" key="15">
    <source>
        <dbReference type="PROSITE" id="PS50913"/>
    </source>
</evidence>
<dbReference type="Proteomes" id="UP000694546">
    <property type="component" value="Chromosome 6"/>
</dbReference>
<feature type="region of interest" description="Disordered" evidence="14">
    <location>
        <begin position="324"/>
        <end position="343"/>
    </location>
</feature>
<keyword evidence="8" id="KW-0472">Membrane</keyword>
<dbReference type="PANTHER" id="PTHR23157:SF24">
    <property type="entry name" value="GOLGIN SUBFAMILY A MEMBER 1"/>
    <property type="match status" value="1"/>
</dbReference>
<dbReference type="PROSITE" id="PS50913">
    <property type="entry name" value="GRIP"/>
    <property type="match status" value="1"/>
</dbReference>
<feature type="compositionally biased region" description="Basic and acidic residues" evidence="14">
    <location>
        <begin position="193"/>
        <end position="214"/>
    </location>
</feature>
<evidence type="ECO:0000256" key="7">
    <source>
        <dbReference type="ARBA" id="ARBA00023054"/>
    </source>
</evidence>
<evidence type="ECO:0000256" key="1">
    <source>
        <dbReference type="ARBA" id="ARBA00004198"/>
    </source>
</evidence>
<dbReference type="SMART" id="SM00755">
    <property type="entry name" value="Grip"/>
    <property type="match status" value="1"/>
</dbReference>
<feature type="region of interest" description="Disordered" evidence="14">
    <location>
        <begin position="94"/>
        <end position="116"/>
    </location>
</feature>
<dbReference type="AlphaFoldDB" id="A0A8C4ZFL3"/>
<feature type="compositionally biased region" description="Low complexity" evidence="14">
    <location>
        <begin position="218"/>
        <end position="230"/>
    </location>
</feature>
<sequence>MFAKLKKKIAEEAATAPRTGARIPRSASKESITSGGADSGDDFASDGSSSRDDLSSQVLRRNDQVRRLEAKLTDYAEQLRILQKTKEKVEFALEKHQDSSMRKLQEQNESNQAGRAKMAEGLTLALEKRDQEWMEKMGVLEKEKEVLRMQVEELTEKSLTLFQKRDDRDELETFQQQELAKVKHMLLRKEEQLSQREKELEGKEDRGERQDQRPSSDPLATTCTSFTTSSPAPPPGPAPLPGLATPRRPTSTCTVTVTNTSDLNDSREINFEYLKHVVLKFMSCREAEAFHLIRAVSVLLNFTREEEDLLKKTLEYKMSWFGSKPSPKGSIRPSISGAAAQWS</sequence>
<feature type="domain" description="GRIP" evidence="15">
    <location>
        <begin position="264"/>
        <end position="313"/>
    </location>
</feature>
<evidence type="ECO:0000256" key="5">
    <source>
        <dbReference type="ARBA" id="ARBA00022765"/>
    </source>
</evidence>
<feature type="region of interest" description="Disordered" evidence="14">
    <location>
        <begin position="1"/>
        <end position="60"/>
    </location>
</feature>
<keyword evidence="4" id="KW-0597">Phosphoprotein</keyword>
<protein>
    <recommendedName>
        <fullName evidence="10">Golgin subfamily A member 1</fullName>
    </recommendedName>
    <alternativeName>
        <fullName evidence="11">Golgin-97</fullName>
    </alternativeName>
</protein>
<feature type="compositionally biased region" description="Basic and acidic residues" evidence="14">
    <location>
        <begin position="94"/>
        <end position="106"/>
    </location>
</feature>
<comment type="function">
    <text evidence="12">Involved in vesicular trafficking at the Golgi apparatus level. Involved in endosome-to-Golgi trafficking. Mechanistically, captures transport vesicles arriving from endosomes via the protein TBC1D23. Recognized vesicles are then tethered to the trans-Golgi before subsequent SNARE engagement and vesicle fusion. Selectively regulates E-cadherin transport from the trans-Golgi network in tubulovesicular carriers.</text>
</comment>
<evidence type="ECO:0000313" key="17">
    <source>
        <dbReference type="Proteomes" id="UP000694546"/>
    </source>
</evidence>
<keyword evidence="9" id="KW-0968">Cytoplasmic vesicle</keyword>
<dbReference type="PANTHER" id="PTHR23157">
    <property type="entry name" value="GRIP AND COILED-COIL DOMAIN-CONTAINING PROTEIN 1"/>
    <property type="match status" value="1"/>
</dbReference>
<evidence type="ECO:0000256" key="3">
    <source>
        <dbReference type="ARBA" id="ARBA00004395"/>
    </source>
</evidence>
<keyword evidence="7" id="KW-0175">Coiled coil</keyword>
<dbReference type="GO" id="GO:0005802">
    <property type="term" value="C:trans-Golgi network"/>
    <property type="evidence" value="ECO:0007669"/>
    <property type="project" value="UniProtKB-ARBA"/>
</dbReference>
<organism evidence="16 17">
    <name type="scientific">Gadus morhua</name>
    <name type="common">Atlantic cod</name>
    <dbReference type="NCBI Taxonomy" id="8049"/>
    <lineage>
        <taxon>Eukaryota</taxon>
        <taxon>Metazoa</taxon>
        <taxon>Chordata</taxon>
        <taxon>Craniata</taxon>
        <taxon>Vertebrata</taxon>
        <taxon>Euteleostomi</taxon>
        <taxon>Actinopterygii</taxon>
        <taxon>Neopterygii</taxon>
        <taxon>Teleostei</taxon>
        <taxon>Neoteleostei</taxon>
        <taxon>Acanthomorphata</taxon>
        <taxon>Zeiogadaria</taxon>
        <taxon>Gadariae</taxon>
        <taxon>Gadiformes</taxon>
        <taxon>Gadoidei</taxon>
        <taxon>Gadidae</taxon>
        <taxon>Gadus</taxon>
    </lineage>
</organism>
<evidence type="ECO:0000256" key="10">
    <source>
        <dbReference type="ARBA" id="ARBA00070165"/>
    </source>
</evidence>
<comment type="subcellular location">
    <subcellularLocation>
        <location evidence="2">Cytoplasmic vesicle</location>
        <location evidence="2">Secretory vesicle</location>
        <location evidence="2">Acrosome</location>
    </subcellularLocation>
    <subcellularLocation>
        <location evidence="3">Golgi apparatus membrane</location>
        <topology evidence="3">Peripheral membrane protein</topology>
    </subcellularLocation>
    <subcellularLocation>
        <location evidence="1">Golgi apparatus</location>
        <location evidence="1">trans-Golgi network membrane</location>
    </subcellularLocation>
</comment>
<evidence type="ECO:0000256" key="2">
    <source>
        <dbReference type="ARBA" id="ARBA00004218"/>
    </source>
</evidence>
<evidence type="ECO:0000256" key="8">
    <source>
        <dbReference type="ARBA" id="ARBA00023136"/>
    </source>
</evidence>
<name>A0A8C4ZFL3_GADMO</name>
<evidence type="ECO:0000256" key="13">
    <source>
        <dbReference type="ARBA" id="ARBA00093537"/>
    </source>
</evidence>
<dbReference type="Pfam" id="PF01465">
    <property type="entry name" value="GRIP"/>
    <property type="match status" value="1"/>
</dbReference>
<feature type="region of interest" description="Disordered" evidence="14">
    <location>
        <begin position="193"/>
        <end position="249"/>
    </location>
</feature>
<reference evidence="16" key="1">
    <citation type="submission" date="2025-08" db="UniProtKB">
        <authorList>
            <consortium name="Ensembl"/>
        </authorList>
    </citation>
    <scope>IDENTIFICATION</scope>
</reference>
<evidence type="ECO:0000256" key="12">
    <source>
        <dbReference type="ARBA" id="ARBA00093371"/>
    </source>
</evidence>